<evidence type="ECO:0000259" key="1">
    <source>
        <dbReference type="PROSITE" id="PS50943"/>
    </source>
</evidence>
<dbReference type="GO" id="GO:0003677">
    <property type="term" value="F:DNA binding"/>
    <property type="evidence" value="ECO:0007669"/>
    <property type="project" value="InterPro"/>
</dbReference>
<keyword evidence="3" id="KW-1185">Reference proteome</keyword>
<dbReference type="SMART" id="SM00530">
    <property type="entry name" value="HTH_XRE"/>
    <property type="match status" value="1"/>
</dbReference>
<dbReference type="PROSITE" id="PS50943">
    <property type="entry name" value="HTH_CROC1"/>
    <property type="match status" value="1"/>
</dbReference>
<feature type="domain" description="HTH cro/C1-type" evidence="1">
    <location>
        <begin position="18"/>
        <end position="73"/>
    </location>
</feature>
<accession>A0AAP2GKQ6</accession>
<comment type="caution">
    <text evidence="2">The sequence shown here is derived from an EMBL/GenBank/DDBJ whole genome shotgun (WGS) entry which is preliminary data.</text>
</comment>
<dbReference type="Gene3D" id="1.10.260.40">
    <property type="entry name" value="lambda repressor-like DNA-binding domains"/>
    <property type="match status" value="1"/>
</dbReference>
<dbReference type="EMBL" id="JAHESC010000050">
    <property type="protein sequence ID" value="MBT1689870.1"/>
    <property type="molecule type" value="Genomic_DNA"/>
</dbReference>
<dbReference type="RefSeq" id="WP_254093092.1">
    <property type="nucleotide sequence ID" value="NZ_JAHESC010000050.1"/>
</dbReference>
<protein>
    <submittedName>
        <fullName evidence="2">Helix-turn-helix domain-containing protein</fullName>
    </submittedName>
</protein>
<name>A0AAP2GKQ6_9BACT</name>
<organism evidence="2 3">
    <name type="scientific">Dawidia soli</name>
    <dbReference type="NCBI Taxonomy" id="2782352"/>
    <lineage>
        <taxon>Bacteria</taxon>
        <taxon>Pseudomonadati</taxon>
        <taxon>Bacteroidota</taxon>
        <taxon>Cytophagia</taxon>
        <taxon>Cytophagales</taxon>
        <taxon>Chryseotaleaceae</taxon>
        <taxon>Dawidia</taxon>
    </lineage>
</organism>
<dbReference type="SUPFAM" id="SSF47413">
    <property type="entry name" value="lambda repressor-like DNA-binding domains"/>
    <property type="match status" value="1"/>
</dbReference>
<gene>
    <name evidence="2" type="ORF">KK078_25130</name>
</gene>
<evidence type="ECO:0000313" key="2">
    <source>
        <dbReference type="EMBL" id="MBT1689870.1"/>
    </source>
</evidence>
<evidence type="ECO:0000313" key="3">
    <source>
        <dbReference type="Proteomes" id="UP001319180"/>
    </source>
</evidence>
<dbReference type="AlphaFoldDB" id="A0AAP2GKQ6"/>
<reference evidence="2 3" key="1">
    <citation type="submission" date="2021-05" db="EMBL/GenBank/DDBJ databases">
        <title>A Polyphasic approach of four new species of the genus Ohtaekwangia: Ohtaekwangia histidinii sp. nov., Ohtaekwangia cretensis sp. nov., Ohtaekwangia indiensis sp. nov., Ohtaekwangia reichenbachii sp. nov. from diverse environment.</title>
        <authorList>
            <person name="Octaviana S."/>
        </authorList>
    </citation>
    <scope>NUCLEOTIDE SEQUENCE [LARGE SCALE GENOMIC DNA]</scope>
    <source>
        <strain evidence="2 3">PWU37</strain>
    </source>
</reference>
<dbReference type="Proteomes" id="UP001319180">
    <property type="component" value="Unassembled WGS sequence"/>
</dbReference>
<dbReference type="InterPro" id="IPR010982">
    <property type="entry name" value="Lambda_DNA-bd_dom_sf"/>
</dbReference>
<proteinExistence type="predicted"/>
<dbReference type="CDD" id="cd00093">
    <property type="entry name" value="HTH_XRE"/>
    <property type="match status" value="1"/>
</dbReference>
<dbReference type="InterPro" id="IPR001387">
    <property type="entry name" value="Cro/C1-type_HTH"/>
</dbReference>
<sequence length="87" mass="10580">MKEEEILGHLVERIGSKLKELRKKKGYKSYENFAFDHDLPRMQYWRIETGRTSVTLKTLVRILTIHDLTVEEFFHGLYLESRRRKNR</sequence>